<evidence type="ECO:0000313" key="2">
    <source>
        <dbReference type="EMBL" id="OUN41192.1"/>
    </source>
</evidence>
<gene>
    <name evidence="2" type="ORF">B5G26_12190</name>
</gene>
<dbReference type="AlphaFoldDB" id="A0A1Y3TXB9"/>
<evidence type="ECO:0000256" key="1">
    <source>
        <dbReference type="SAM" id="Phobius"/>
    </source>
</evidence>
<accession>A0A1Y3TXB9</accession>
<dbReference type="Proteomes" id="UP000195455">
    <property type="component" value="Unassembled WGS sequence"/>
</dbReference>
<sequence>MEIISKLKEERDIYLIPPNFISEGSLFGGMLKLRNAIEAVVFSLGIAVPVLKIAAFSFTTKIIILCLTALPIGIFALLL</sequence>
<evidence type="ECO:0000313" key="3">
    <source>
        <dbReference type="Proteomes" id="UP000195455"/>
    </source>
</evidence>
<name>A0A1Y3TXB9_9FIRM</name>
<comment type="caution">
    <text evidence="2">The sequence shown here is derived from an EMBL/GenBank/DDBJ whole genome shotgun (WGS) entry which is preliminary data.</text>
</comment>
<keyword evidence="1" id="KW-0812">Transmembrane</keyword>
<dbReference type="RefSeq" id="WP_087989821.1">
    <property type="nucleotide sequence ID" value="NZ_NFHM01000021.1"/>
</dbReference>
<keyword evidence="1" id="KW-0472">Membrane</keyword>
<proteinExistence type="predicted"/>
<dbReference type="EMBL" id="NFHM01000021">
    <property type="protein sequence ID" value="OUN41192.1"/>
    <property type="molecule type" value="Genomic_DNA"/>
</dbReference>
<feature type="transmembrane region" description="Helical" evidence="1">
    <location>
        <begin position="62"/>
        <end position="78"/>
    </location>
</feature>
<keyword evidence="1" id="KW-1133">Transmembrane helix</keyword>
<organism evidence="2 3">
    <name type="scientific">Anaerotignum lactatifermentans</name>
    <dbReference type="NCBI Taxonomy" id="160404"/>
    <lineage>
        <taxon>Bacteria</taxon>
        <taxon>Bacillati</taxon>
        <taxon>Bacillota</taxon>
        <taxon>Clostridia</taxon>
        <taxon>Lachnospirales</taxon>
        <taxon>Anaerotignaceae</taxon>
        <taxon>Anaerotignum</taxon>
    </lineage>
</organism>
<protein>
    <submittedName>
        <fullName evidence="2">Uncharacterized protein</fullName>
    </submittedName>
</protein>
<reference evidence="3" key="1">
    <citation type="submission" date="2017-04" db="EMBL/GenBank/DDBJ databases">
        <title>Function of individual gut microbiota members based on whole genome sequencing of pure cultures obtained from chicken caecum.</title>
        <authorList>
            <person name="Medvecky M."/>
            <person name="Cejkova D."/>
            <person name="Polansky O."/>
            <person name="Karasova D."/>
            <person name="Kubasova T."/>
            <person name="Cizek A."/>
            <person name="Rychlik I."/>
        </authorList>
    </citation>
    <scope>NUCLEOTIDE SEQUENCE [LARGE SCALE GENOMIC DNA]</scope>
    <source>
        <strain evidence="3">An75</strain>
    </source>
</reference>